<protein>
    <recommendedName>
        <fullName evidence="1">Sugar fermentation stimulation protein homolog</fullName>
    </recommendedName>
</protein>
<evidence type="ECO:0000313" key="4">
    <source>
        <dbReference type="EMBL" id="KAB8031085.1"/>
    </source>
</evidence>
<proteinExistence type="inferred from homology"/>
<dbReference type="Gene3D" id="2.40.50.580">
    <property type="match status" value="1"/>
</dbReference>
<feature type="domain" description="SfsA N-terminal OB" evidence="3">
    <location>
        <begin position="16"/>
        <end position="81"/>
    </location>
</feature>
<name>A0A833N1S9_9BACT</name>
<dbReference type="RefSeq" id="WP_152213010.1">
    <property type="nucleotide sequence ID" value="NZ_WFLN01000006.1"/>
</dbReference>
<dbReference type="InterPro" id="IPR041465">
    <property type="entry name" value="SfsA_N"/>
</dbReference>
<evidence type="ECO:0000256" key="1">
    <source>
        <dbReference type="HAMAP-Rule" id="MF_00095"/>
    </source>
</evidence>
<dbReference type="NCBIfam" id="TIGR00230">
    <property type="entry name" value="sfsA"/>
    <property type="match status" value="1"/>
</dbReference>
<feature type="domain" description="Sugar fermentation stimulation protein C-terminal" evidence="2">
    <location>
        <begin position="115"/>
        <end position="239"/>
    </location>
</feature>
<sequence>MFLLKYAQPLEKCKFISRYKRFFVDVLSQDDSINTVHCANSGSMKSCLVEKAPAYILDSQNPKRKLRYSLELLYLEDGFACLNTARANQFVEELLLKTVGKTKDSIFIERHFPYKIFEKWQSVKREAVFTKETRFDFCLSSDDSNKKCWIEVKSVSMKLNDNTWAFPDAVTTRGQKHLSELIKAKQSGDDAWLFFVLMRGSEVNEDILLNGFRAAYEIDLKYANLLEEAKKMGVCIALIIPKISIDGFSLRKFNCLN</sequence>
<dbReference type="CDD" id="cd22359">
    <property type="entry name" value="SfsA-like_bacterial"/>
    <property type="match status" value="1"/>
</dbReference>
<comment type="similarity">
    <text evidence="1">Belongs to the SfsA family.</text>
</comment>
<dbReference type="Proteomes" id="UP000442694">
    <property type="component" value="Unassembled WGS sequence"/>
</dbReference>
<comment type="caution">
    <text evidence="4">The sequence shown here is derived from an EMBL/GenBank/DDBJ whole genome shotgun (WGS) entry which is preliminary data.</text>
</comment>
<dbReference type="InterPro" id="IPR040452">
    <property type="entry name" value="SfsA_C"/>
</dbReference>
<dbReference type="AlphaFoldDB" id="A0A833N1S9"/>
<evidence type="ECO:0000259" key="2">
    <source>
        <dbReference type="Pfam" id="PF03749"/>
    </source>
</evidence>
<dbReference type="InterPro" id="IPR005224">
    <property type="entry name" value="SfsA"/>
</dbReference>
<dbReference type="GO" id="GO:0003677">
    <property type="term" value="F:DNA binding"/>
    <property type="evidence" value="ECO:0007669"/>
    <property type="project" value="InterPro"/>
</dbReference>
<organism evidence="4 5">
    <name type="scientific">Fluviispira multicolorata</name>
    <dbReference type="NCBI Taxonomy" id="2654512"/>
    <lineage>
        <taxon>Bacteria</taxon>
        <taxon>Pseudomonadati</taxon>
        <taxon>Bdellovibrionota</taxon>
        <taxon>Oligoflexia</taxon>
        <taxon>Silvanigrellales</taxon>
        <taxon>Silvanigrellaceae</taxon>
        <taxon>Fluviispira</taxon>
    </lineage>
</organism>
<evidence type="ECO:0000259" key="3">
    <source>
        <dbReference type="Pfam" id="PF17746"/>
    </source>
</evidence>
<reference evidence="4 5" key="1">
    <citation type="submission" date="2019-10" db="EMBL/GenBank/DDBJ databases">
        <title>New genus of Silvanigrellaceae.</title>
        <authorList>
            <person name="Pitt A."/>
            <person name="Hahn M.W."/>
        </authorList>
    </citation>
    <scope>NUCLEOTIDE SEQUENCE [LARGE SCALE GENOMIC DNA]</scope>
    <source>
        <strain evidence="4 5">33A1-SZDP</strain>
    </source>
</reference>
<gene>
    <name evidence="1 4" type="primary">sfsA</name>
    <name evidence="4" type="ORF">GCL57_08955</name>
</gene>
<dbReference type="Pfam" id="PF17746">
    <property type="entry name" value="SfsA_N"/>
    <property type="match status" value="1"/>
</dbReference>
<dbReference type="PANTHER" id="PTHR30545">
    <property type="entry name" value="SUGAR FERMENTATION STIMULATION PROTEIN A"/>
    <property type="match status" value="1"/>
</dbReference>
<dbReference type="Gene3D" id="3.40.1350.60">
    <property type="match status" value="1"/>
</dbReference>
<dbReference type="EMBL" id="WFLN01000006">
    <property type="protein sequence ID" value="KAB8031085.1"/>
    <property type="molecule type" value="Genomic_DNA"/>
</dbReference>
<dbReference type="Pfam" id="PF03749">
    <property type="entry name" value="SfsA"/>
    <property type="match status" value="1"/>
</dbReference>
<keyword evidence="5" id="KW-1185">Reference proteome</keyword>
<dbReference type="HAMAP" id="MF_00095">
    <property type="entry name" value="SfsA"/>
    <property type="match status" value="1"/>
</dbReference>
<dbReference type="PANTHER" id="PTHR30545:SF2">
    <property type="entry name" value="SUGAR FERMENTATION STIMULATION PROTEIN A"/>
    <property type="match status" value="1"/>
</dbReference>
<evidence type="ECO:0000313" key="5">
    <source>
        <dbReference type="Proteomes" id="UP000442694"/>
    </source>
</evidence>
<accession>A0A833N1S9</accession>